<keyword evidence="2" id="KW-1185">Reference proteome</keyword>
<protein>
    <submittedName>
        <fullName evidence="1">Uncharacterized protein</fullName>
    </submittedName>
</protein>
<reference evidence="1" key="1">
    <citation type="submission" date="2018-02" db="EMBL/GenBank/DDBJ databases">
        <title>The genomes of Aspergillus section Nigri reveals drivers in fungal speciation.</title>
        <authorList>
            <consortium name="DOE Joint Genome Institute"/>
            <person name="Vesth T.C."/>
            <person name="Nybo J."/>
            <person name="Theobald S."/>
            <person name="Brandl J."/>
            <person name="Frisvad J.C."/>
            <person name="Nielsen K.F."/>
            <person name="Lyhne E.K."/>
            <person name="Kogle M.E."/>
            <person name="Kuo A."/>
            <person name="Riley R."/>
            <person name="Clum A."/>
            <person name="Nolan M."/>
            <person name="Lipzen A."/>
            <person name="Salamov A."/>
            <person name="Henrissat B."/>
            <person name="Wiebenga A."/>
            <person name="De vries R.P."/>
            <person name="Grigoriev I.V."/>
            <person name="Mortensen U.H."/>
            <person name="Andersen M.R."/>
            <person name="Baker S.E."/>
        </authorList>
    </citation>
    <scope>NUCLEOTIDE SEQUENCE</scope>
    <source>
        <strain evidence="1">CBS 621.78</strain>
    </source>
</reference>
<evidence type="ECO:0000313" key="2">
    <source>
        <dbReference type="Proteomes" id="UP000249057"/>
    </source>
</evidence>
<evidence type="ECO:0000313" key="1">
    <source>
        <dbReference type="EMBL" id="RAH50570.1"/>
    </source>
</evidence>
<proteinExistence type="predicted"/>
<dbReference type="EMBL" id="KZ825313">
    <property type="protein sequence ID" value="RAH50570.1"/>
    <property type="molecule type" value="Genomic_DNA"/>
</dbReference>
<organism evidence="1 2">
    <name type="scientific">Aspergillus brunneoviolaceus CBS 621.78</name>
    <dbReference type="NCBI Taxonomy" id="1450534"/>
    <lineage>
        <taxon>Eukaryota</taxon>
        <taxon>Fungi</taxon>
        <taxon>Dikarya</taxon>
        <taxon>Ascomycota</taxon>
        <taxon>Pezizomycotina</taxon>
        <taxon>Eurotiomycetes</taxon>
        <taxon>Eurotiomycetidae</taxon>
        <taxon>Eurotiales</taxon>
        <taxon>Aspergillaceae</taxon>
        <taxon>Aspergillus</taxon>
        <taxon>Aspergillus subgen. Circumdati</taxon>
    </lineage>
</organism>
<name>A0ACD1GMU4_9EURO</name>
<accession>A0ACD1GMU4</accession>
<sequence length="187" mass="20875">MFQAPGAADLEGVEQKVTAILTALGFLVQSEKLQQPDVDKAMQHLLQRRIVHFACHGVADPLYPADSGLLLKQPPPPIATPQQQVLTATRLCISWLARRCKPGLRAPGPQDEHLPVVSRFQVAGFRHLIGCLWPSDNANWIESACSFYTHLHRGGMQGLTDQKIELALYKAVKAISEHQKYKRQPWN</sequence>
<dbReference type="Proteomes" id="UP000249057">
    <property type="component" value="Unassembled WGS sequence"/>
</dbReference>
<gene>
    <name evidence="1" type="ORF">BO95DRAFT_497984</name>
</gene>